<keyword evidence="2" id="KW-1185">Reference proteome</keyword>
<name>K6UNW2_PLACD</name>
<protein>
    <recommendedName>
        <fullName evidence="3">CYIR protein</fullName>
    </recommendedName>
</protein>
<evidence type="ECO:0000313" key="1">
    <source>
        <dbReference type="EMBL" id="GAB69858.1"/>
    </source>
</evidence>
<dbReference type="KEGG" id="pcy:PCYB_006070"/>
<organism evidence="1 2">
    <name type="scientific">Plasmodium cynomolgi (strain B)</name>
    <dbReference type="NCBI Taxonomy" id="1120755"/>
    <lineage>
        <taxon>Eukaryota</taxon>
        <taxon>Sar</taxon>
        <taxon>Alveolata</taxon>
        <taxon>Apicomplexa</taxon>
        <taxon>Aconoidasida</taxon>
        <taxon>Haemosporida</taxon>
        <taxon>Plasmodiidae</taxon>
        <taxon>Plasmodium</taxon>
        <taxon>Plasmodium (Plasmodium)</taxon>
    </lineage>
</organism>
<dbReference type="RefSeq" id="XP_004228076.1">
    <property type="nucleotide sequence ID" value="XM_004228028.1"/>
</dbReference>
<feature type="non-terminal residue" evidence="1">
    <location>
        <position position="312"/>
    </location>
</feature>
<dbReference type="Proteomes" id="UP000006319">
    <property type="component" value="Unassembled WGS sequence"/>
</dbReference>
<dbReference type="EMBL" id="DF157999">
    <property type="protein sequence ID" value="GAB69858.1"/>
    <property type="molecule type" value="Genomic_DNA"/>
</dbReference>
<evidence type="ECO:0008006" key="3">
    <source>
        <dbReference type="Google" id="ProtNLM"/>
    </source>
</evidence>
<dbReference type="OrthoDB" id="388362at2759"/>
<dbReference type="GeneID" id="14696400"/>
<dbReference type="VEuPathDB" id="PlasmoDB:PCYB_006070"/>
<evidence type="ECO:0000313" key="2">
    <source>
        <dbReference type="Proteomes" id="UP000006319"/>
    </source>
</evidence>
<reference evidence="1 2" key="1">
    <citation type="journal article" date="2012" name="Nat. Genet.">
        <title>Plasmodium cynomolgi genome sequences provide insight into Plasmodium vivax and the monkey malaria clade.</title>
        <authorList>
            <person name="Tachibana S."/>
            <person name="Sullivan S.A."/>
            <person name="Kawai S."/>
            <person name="Nakamura S."/>
            <person name="Kim H.R."/>
            <person name="Goto N."/>
            <person name="Arisue N."/>
            <person name="Palacpac N.M.Q."/>
            <person name="Honma H."/>
            <person name="Yagi M."/>
            <person name="Tougan T."/>
            <person name="Katakai Y."/>
            <person name="Kaneko O."/>
            <person name="Mita T."/>
            <person name="Kita K."/>
            <person name="Yasutomi Y."/>
            <person name="Sutton P.L."/>
            <person name="Shakhbatyan R."/>
            <person name="Horii T."/>
            <person name="Yasunaga T."/>
            <person name="Barnwell J.W."/>
            <person name="Escalante A.A."/>
            <person name="Carlton J.M."/>
            <person name="Tanabe K."/>
        </authorList>
    </citation>
    <scope>NUCLEOTIDE SEQUENCE [LARGE SCALE GENOMIC DNA]</scope>
    <source>
        <strain evidence="1 2">B</strain>
    </source>
</reference>
<dbReference type="AlphaFoldDB" id="K6UNW2"/>
<accession>K6UNW2</accession>
<feature type="non-terminal residue" evidence="1">
    <location>
        <position position="1"/>
    </location>
</feature>
<proteinExistence type="predicted"/>
<gene>
    <name evidence="1" type="ORF">PCYB_006070</name>
</gene>
<sequence>EILLIKIILYILLYVNSFLNIKYSFYEQIDKYLKYEKDCCHDQNCKINNEKCESIDLKDYDNEEELHNICSRFYCLIEKIIKPTSTSNNTTEYVEFEYLNYWLNHELRNINANIDNPKHLLNLMRSQNSQNESLRKLKEKWDKIHKDKMEYMYELFDLYRNCIFFINTTTTHAVNDYPFKHGTNQCVDKYKKLENKCFNEKRTYHCKSFCSFKKKYEGIILKIPNEKVSSLENIEQIQKKVVNFDIPTNIIIGISIAKLGFTSLGSRFPSQNKIKKNIRNNYNRHSNNFLDASEYELMPEETIAYNISYNSA</sequence>